<reference evidence="1" key="1">
    <citation type="submission" date="2021-06" db="EMBL/GenBank/DDBJ databases">
        <authorList>
            <person name="Kallberg Y."/>
            <person name="Tangrot J."/>
            <person name="Rosling A."/>
        </authorList>
    </citation>
    <scope>NUCLEOTIDE SEQUENCE</scope>
    <source>
        <strain evidence="1">AU212A</strain>
    </source>
</reference>
<evidence type="ECO:0000313" key="1">
    <source>
        <dbReference type="EMBL" id="CAG8495801.1"/>
    </source>
</evidence>
<dbReference type="Proteomes" id="UP000789860">
    <property type="component" value="Unassembled WGS sequence"/>
</dbReference>
<name>A0ACA9KVD7_9GLOM</name>
<keyword evidence="2" id="KW-1185">Reference proteome</keyword>
<proteinExistence type="predicted"/>
<dbReference type="EMBL" id="CAJVPM010003009">
    <property type="protein sequence ID" value="CAG8495801.1"/>
    <property type="molecule type" value="Genomic_DNA"/>
</dbReference>
<organism evidence="1 2">
    <name type="scientific">Scutellospora calospora</name>
    <dbReference type="NCBI Taxonomy" id="85575"/>
    <lineage>
        <taxon>Eukaryota</taxon>
        <taxon>Fungi</taxon>
        <taxon>Fungi incertae sedis</taxon>
        <taxon>Mucoromycota</taxon>
        <taxon>Glomeromycotina</taxon>
        <taxon>Glomeromycetes</taxon>
        <taxon>Diversisporales</taxon>
        <taxon>Gigasporaceae</taxon>
        <taxon>Scutellospora</taxon>
    </lineage>
</organism>
<evidence type="ECO:0000313" key="2">
    <source>
        <dbReference type="Proteomes" id="UP000789860"/>
    </source>
</evidence>
<protein>
    <submittedName>
        <fullName evidence="1">3156_t:CDS:1</fullName>
    </submittedName>
</protein>
<sequence length="170" mass="19666">MLAFTFVENEETIALFKFLVPELKLLKRKVIGDKVLMKSVQLLQDNIIKIAKDNIDRVTTTFDDWTNIRQEHIWAPISSDDKIVEQELTIIDSNYQVSDNEDKDNVEEATASSNENFEDENLITEDTDFGFGRREKHPADDESAKWSLDLLFISSLEKPLYFDSELTSNK</sequence>
<gene>
    <name evidence="1" type="ORF">SCALOS_LOCUS3026</name>
</gene>
<comment type="caution">
    <text evidence="1">The sequence shown here is derived from an EMBL/GenBank/DDBJ whole genome shotgun (WGS) entry which is preliminary data.</text>
</comment>
<accession>A0ACA9KVD7</accession>